<sequence length="262" mass="27684">MKKVLTVAGSDSGGGAGIQADLKTFAALRVYGTSVITALTAQNTLGVHGVHPVPAEFVARQLDAVLSDMDIEAAKTGMLVNADIIEVVARKVKDYGLKQLVVDPVMVATTGGSLLAEKAEAALKKELLPLALLITPNLPEAEVLTGRKIKTEKDMRECARILHDMGVSFVLIKGGHLEEEAEEAVDILYDGANYYRFTKPKLKINATHGSGCTLSAALTALLAQGLPVEEAVARAKEFVFQSIKGAFPVGKGVLPVNPLAML</sequence>
<evidence type="ECO:0000256" key="10">
    <source>
        <dbReference type="ARBA" id="ARBA00022777"/>
    </source>
</evidence>
<dbReference type="NCBIfam" id="TIGR00097">
    <property type="entry name" value="HMP-P_kinase"/>
    <property type="match status" value="1"/>
</dbReference>
<evidence type="ECO:0000256" key="9">
    <source>
        <dbReference type="ARBA" id="ARBA00022741"/>
    </source>
</evidence>
<keyword evidence="8" id="KW-0808">Transferase</keyword>
<gene>
    <name evidence="17" type="ORF">KKC1_17550</name>
</gene>
<dbReference type="RefSeq" id="WP_088553913.1">
    <property type="nucleotide sequence ID" value="NZ_BDGJ01000087.1"/>
</dbReference>
<evidence type="ECO:0000256" key="4">
    <source>
        <dbReference type="ARBA" id="ARBA00009879"/>
    </source>
</evidence>
<comment type="catalytic activity">
    <reaction evidence="1">
        <text>4-amino-5-hydroxymethyl-2-methylpyrimidine + ATP = 4-amino-2-methyl-5-(phosphooxymethyl)pyrimidine + ADP + H(+)</text>
        <dbReference type="Rhea" id="RHEA:23096"/>
        <dbReference type="ChEBI" id="CHEBI:15378"/>
        <dbReference type="ChEBI" id="CHEBI:16892"/>
        <dbReference type="ChEBI" id="CHEBI:30616"/>
        <dbReference type="ChEBI" id="CHEBI:58354"/>
        <dbReference type="ChEBI" id="CHEBI:456216"/>
        <dbReference type="EC" id="2.7.1.49"/>
    </reaction>
</comment>
<evidence type="ECO:0000256" key="13">
    <source>
        <dbReference type="ARBA" id="ARBA00037917"/>
    </source>
</evidence>
<evidence type="ECO:0000313" key="18">
    <source>
        <dbReference type="Proteomes" id="UP000197032"/>
    </source>
</evidence>
<keyword evidence="9" id="KW-0547">Nucleotide-binding</keyword>
<dbReference type="Pfam" id="PF08543">
    <property type="entry name" value="Phos_pyr_kin"/>
    <property type="match status" value="1"/>
</dbReference>
<dbReference type="EC" id="2.7.4.7" evidence="6"/>
<dbReference type="GO" id="GO:0008902">
    <property type="term" value="F:hydroxymethylpyrimidine kinase activity"/>
    <property type="evidence" value="ECO:0007669"/>
    <property type="project" value="UniProtKB-EC"/>
</dbReference>
<comment type="pathway">
    <text evidence="3">Cofactor biosynthesis; thiamine diphosphate biosynthesis; 4-amino-2-methyl-5-diphosphomethylpyrimidine from 5-amino-1-(5-phospho-D-ribosyl)imidazole: step 3/3.</text>
</comment>
<dbReference type="PANTHER" id="PTHR20858:SF17">
    <property type="entry name" value="HYDROXYMETHYLPYRIMIDINE_PHOSPHOMETHYLPYRIMIDINE KINASE THI20-RELATED"/>
    <property type="match status" value="1"/>
</dbReference>
<feature type="domain" description="Pyridoxamine kinase/Phosphomethylpyrimidine kinase" evidence="16">
    <location>
        <begin position="11"/>
        <end position="257"/>
    </location>
</feature>
<evidence type="ECO:0000256" key="14">
    <source>
        <dbReference type="ARBA" id="ARBA00042102"/>
    </source>
</evidence>
<evidence type="ECO:0000256" key="7">
    <source>
        <dbReference type="ARBA" id="ARBA00019161"/>
    </source>
</evidence>
<comment type="pathway">
    <text evidence="13">Cofactor biosynthesis; thiamine diphosphate biosynthesis; 4-amino-2-methyl-5-diphosphomethylpyrimidine from 5-amino-1-(5-phospho-D-ribosyl)imidazole: step 2/3.</text>
</comment>
<comment type="catalytic activity">
    <reaction evidence="2">
        <text>4-amino-2-methyl-5-(phosphooxymethyl)pyrimidine + ATP = 4-amino-2-methyl-5-(diphosphooxymethyl)pyrimidine + ADP</text>
        <dbReference type="Rhea" id="RHEA:19893"/>
        <dbReference type="ChEBI" id="CHEBI:30616"/>
        <dbReference type="ChEBI" id="CHEBI:57841"/>
        <dbReference type="ChEBI" id="CHEBI:58354"/>
        <dbReference type="ChEBI" id="CHEBI:456216"/>
        <dbReference type="EC" id="2.7.4.7"/>
    </reaction>
</comment>
<keyword evidence="10 17" id="KW-0418">Kinase</keyword>
<evidence type="ECO:0000313" key="17">
    <source>
        <dbReference type="EMBL" id="GAW92604.1"/>
    </source>
</evidence>
<evidence type="ECO:0000256" key="15">
    <source>
        <dbReference type="ARBA" id="ARBA00043176"/>
    </source>
</evidence>
<dbReference type="SUPFAM" id="SSF53613">
    <property type="entry name" value="Ribokinase-like"/>
    <property type="match status" value="1"/>
</dbReference>
<evidence type="ECO:0000256" key="2">
    <source>
        <dbReference type="ARBA" id="ARBA00000565"/>
    </source>
</evidence>
<dbReference type="InterPro" id="IPR029056">
    <property type="entry name" value="Ribokinase-like"/>
</dbReference>
<dbReference type="InterPro" id="IPR004399">
    <property type="entry name" value="HMP/HMP-P_kinase_dom"/>
</dbReference>
<accession>A0A1Z5HSV9</accession>
<evidence type="ECO:0000256" key="3">
    <source>
        <dbReference type="ARBA" id="ARBA00004769"/>
    </source>
</evidence>
<dbReference type="GO" id="GO:0005524">
    <property type="term" value="F:ATP binding"/>
    <property type="evidence" value="ECO:0007669"/>
    <property type="project" value="UniProtKB-KW"/>
</dbReference>
<dbReference type="Gene3D" id="3.40.1190.20">
    <property type="match status" value="1"/>
</dbReference>
<comment type="caution">
    <text evidence="17">The sequence shown here is derived from an EMBL/GenBank/DDBJ whole genome shotgun (WGS) entry which is preliminary data.</text>
</comment>
<keyword evidence="18" id="KW-1185">Reference proteome</keyword>
<comment type="similarity">
    <text evidence="4">Belongs to the ThiD family.</text>
</comment>
<dbReference type="OrthoDB" id="9810880at2"/>
<reference evidence="18" key="1">
    <citation type="journal article" date="2017" name="Appl. Environ. Microbiol.">
        <title>Genomic analysis of Calderihabitans maritimus KKC1, a thermophilic hydrogenogenic carboxydotrophic bacterium isolated from marine sediment.</title>
        <authorList>
            <person name="Omae K."/>
            <person name="Yoneda Y."/>
            <person name="Fukuyama Y."/>
            <person name="Yoshida T."/>
            <person name="Sako Y."/>
        </authorList>
    </citation>
    <scope>NUCLEOTIDE SEQUENCE [LARGE SCALE GENOMIC DNA]</scope>
    <source>
        <strain evidence="18">KKC1</strain>
    </source>
</reference>
<evidence type="ECO:0000256" key="8">
    <source>
        <dbReference type="ARBA" id="ARBA00022679"/>
    </source>
</evidence>
<name>A0A1Z5HSV9_9FIRM</name>
<keyword evidence="11" id="KW-0067">ATP-binding</keyword>
<dbReference type="AlphaFoldDB" id="A0A1Z5HSV9"/>
<evidence type="ECO:0000256" key="12">
    <source>
        <dbReference type="ARBA" id="ARBA00022977"/>
    </source>
</evidence>
<dbReference type="EC" id="2.7.1.49" evidence="5"/>
<dbReference type="FunFam" id="3.40.1190.20:FF:000003">
    <property type="entry name" value="Phosphomethylpyrimidine kinase ThiD"/>
    <property type="match status" value="1"/>
</dbReference>
<dbReference type="GO" id="GO:0008972">
    <property type="term" value="F:phosphomethylpyrimidine kinase activity"/>
    <property type="evidence" value="ECO:0007669"/>
    <property type="project" value="UniProtKB-EC"/>
</dbReference>
<evidence type="ECO:0000256" key="5">
    <source>
        <dbReference type="ARBA" id="ARBA00012135"/>
    </source>
</evidence>
<dbReference type="InterPro" id="IPR013749">
    <property type="entry name" value="PM/HMP-P_kinase-1"/>
</dbReference>
<proteinExistence type="inferred from homology"/>
<evidence type="ECO:0000256" key="11">
    <source>
        <dbReference type="ARBA" id="ARBA00022840"/>
    </source>
</evidence>
<dbReference type="Proteomes" id="UP000197032">
    <property type="component" value="Unassembled WGS sequence"/>
</dbReference>
<evidence type="ECO:0000256" key="1">
    <source>
        <dbReference type="ARBA" id="ARBA00000151"/>
    </source>
</evidence>
<dbReference type="CDD" id="cd01169">
    <property type="entry name" value="HMPP_kinase"/>
    <property type="match status" value="1"/>
</dbReference>
<dbReference type="EMBL" id="BDGJ01000087">
    <property type="protein sequence ID" value="GAW92604.1"/>
    <property type="molecule type" value="Genomic_DNA"/>
</dbReference>
<organism evidence="17 18">
    <name type="scientific">Calderihabitans maritimus</name>
    <dbReference type="NCBI Taxonomy" id="1246530"/>
    <lineage>
        <taxon>Bacteria</taxon>
        <taxon>Bacillati</taxon>
        <taxon>Bacillota</taxon>
        <taxon>Clostridia</taxon>
        <taxon>Neomoorellales</taxon>
        <taxon>Calderihabitantaceae</taxon>
        <taxon>Calderihabitans</taxon>
    </lineage>
</organism>
<keyword evidence="12" id="KW-0784">Thiamine biosynthesis</keyword>
<evidence type="ECO:0000256" key="6">
    <source>
        <dbReference type="ARBA" id="ARBA00012963"/>
    </source>
</evidence>
<dbReference type="PANTHER" id="PTHR20858">
    <property type="entry name" value="PHOSPHOMETHYLPYRIMIDINE KINASE"/>
    <property type="match status" value="1"/>
</dbReference>
<dbReference type="GO" id="GO:0005829">
    <property type="term" value="C:cytosol"/>
    <property type="evidence" value="ECO:0007669"/>
    <property type="project" value="TreeGrafter"/>
</dbReference>
<protein>
    <recommendedName>
        <fullName evidence="7">Hydroxymethylpyrimidine/phosphomethylpyrimidine kinase</fullName>
        <ecNumber evidence="5">2.7.1.49</ecNumber>
        <ecNumber evidence="6">2.7.4.7</ecNumber>
    </recommendedName>
    <alternativeName>
        <fullName evidence="14">Hydroxymethylpyrimidine kinase</fullName>
    </alternativeName>
    <alternativeName>
        <fullName evidence="15">Hydroxymethylpyrimidine phosphate kinase</fullName>
    </alternativeName>
</protein>
<dbReference type="GO" id="GO:0009228">
    <property type="term" value="P:thiamine biosynthetic process"/>
    <property type="evidence" value="ECO:0007669"/>
    <property type="project" value="UniProtKB-KW"/>
</dbReference>
<evidence type="ECO:0000259" key="16">
    <source>
        <dbReference type="Pfam" id="PF08543"/>
    </source>
</evidence>